<dbReference type="AlphaFoldDB" id="A0A8J2SKK4"/>
<name>A0A8J2SKK4_9STRA</name>
<proteinExistence type="predicted"/>
<evidence type="ECO:0000313" key="4">
    <source>
        <dbReference type="Proteomes" id="UP000789595"/>
    </source>
</evidence>
<evidence type="ECO:0000256" key="2">
    <source>
        <dbReference type="SAM" id="SignalP"/>
    </source>
</evidence>
<feature type="compositionally biased region" description="Low complexity" evidence="1">
    <location>
        <begin position="404"/>
        <end position="416"/>
    </location>
</feature>
<feature type="region of interest" description="Disordered" evidence="1">
    <location>
        <begin position="311"/>
        <end position="475"/>
    </location>
</feature>
<evidence type="ECO:0008006" key="5">
    <source>
        <dbReference type="Google" id="ProtNLM"/>
    </source>
</evidence>
<evidence type="ECO:0000256" key="1">
    <source>
        <dbReference type="SAM" id="MobiDB-lite"/>
    </source>
</evidence>
<sequence>MWRRLALVGSLAAALAPLKSFGKTKGRGIRIQDKKGNKNEAVVELFLGTAELETATVGGFTRSQKCVKVDGCAIYGEMNDQDVTRLSGCLGVICPFAAITIARDATDTRKLADALEAARRGAYAVGAEKVSGDAKEGPMGGAYKTLEKARGAVGIFGLDDNVAAPKNPLDGLTAPELANPLETLRDWNPAPPAPAAAPAPLAAAAAAAQAAAEKAEAELASLRDGQSSSAWNPFAKSKNAIEVDVGPKPNFWEVDKLTAWKLAEAEARREAESKAEAEAAAARDAAIAAAEEKASAARAAAEAAAAAARVETEAAEAARAEAEAEQKAEAEARKAAEASARADRDGPAPVVDAPPPEERDKLPPRLRARLAAEDLLREEDERRRKMAQEATRASTPDEGRSRLEASFAASPEAAPAPTAPPPPSEDAQSEFEKFLANRKAGKSDADYWAARKAEEAPEEDDDDDFLKTIKYRPPE</sequence>
<comment type="caution">
    <text evidence="3">The sequence shown here is derived from an EMBL/GenBank/DDBJ whole genome shotgun (WGS) entry which is preliminary data.</text>
</comment>
<reference evidence="3" key="1">
    <citation type="submission" date="2021-11" db="EMBL/GenBank/DDBJ databases">
        <authorList>
            <consortium name="Genoscope - CEA"/>
            <person name="William W."/>
        </authorList>
    </citation>
    <scope>NUCLEOTIDE SEQUENCE</scope>
</reference>
<feature type="signal peptide" evidence="2">
    <location>
        <begin position="1"/>
        <end position="26"/>
    </location>
</feature>
<organism evidence="3 4">
    <name type="scientific">Pelagomonas calceolata</name>
    <dbReference type="NCBI Taxonomy" id="35677"/>
    <lineage>
        <taxon>Eukaryota</taxon>
        <taxon>Sar</taxon>
        <taxon>Stramenopiles</taxon>
        <taxon>Ochrophyta</taxon>
        <taxon>Pelagophyceae</taxon>
        <taxon>Pelagomonadales</taxon>
        <taxon>Pelagomonadaceae</taxon>
        <taxon>Pelagomonas</taxon>
    </lineage>
</organism>
<evidence type="ECO:0000313" key="3">
    <source>
        <dbReference type="EMBL" id="CAH0368717.1"/>
    </source>
</evidence>
<feature type="compositionally biased region" description="Basic and acidic residues" evidence="1">
    <location>
        <begin position="370"/>
        <end position="387"/>
    </location>
</feature>
<dbReference type="Proteomes" id="UP000789595">
    <property type="component" value="Unassembled WGS sequence"/>
</dbReference>
<feature type="compositionally biased region" description="Basic and acidic residues" evidence="1">
    <location>
        <begin position="311"/>
        <end position="346"/>
    </location>
</feature>
<accession>A0A8J2SKK4</accession>
<keyword evidence="4" id="KW-1185">Reference proteome</keyword>
<protein>
    <recommendedName>
        <fullName evidence="5">LsmAD domain-containing protein</fullName>
    </recommendedName>
</protein>
<feature type="compositionally biased region" description="Basic and acidic residues" evidence="1">
    <location>
        <begin position="430"/>
        <end position="455"/>
    </location>
</feature>
<gene>
    <name evidence="3" type="ORF">PECAL_2P17940</name>
</gene>
<dbReference type="EMBL" id="CAKKNE010000002">
    <property type="protein sequence ID" value="CAH0368717.1"/>
    <property type="molecule type" value="Genomic_DNA"/>
</dbReference>
<keyword evidence="2" id="KW-0732">Signal</keyword>
<feature type="chain" id="PRO_5035197059" description="LsmAD domain-containing protein" evidence="2">
    <location>
        <begin position="27"/>
        <end position="475"/>
    </location>
</feature>